<dbReference type="RefSeq" id="XP_018135223.1">
    <property type="nucleotide sequence ID" value="XM_018269566.2"/>
</dbReference>
<reference evidence="3" key="2">
    <citation type="journal article" date="2018" name="Nat. Commun.">
        <title>Extreme sensitivity to ultraviolet light in the fungal pathogen causing white-nose syndrome of bats.</title>
        <authorList>
            <person name="Palmer J.M."/>
            <person name="Drees K.P."/>
            <person name="Foster J.T."/>
            <person name="Lindner D.L."/>
        </authorList>
    </citation>
    <scope>NUCLEOTIDE SEQUENCE [LARGE SCALE GENOMIC DNA]</scope>
    <source>
        <strain evidence="3">UAMH 10579</strain>
    </source>
</reference>
<name>A0A2P2SXD2_9PEZI</name>
<dbReference type="EMBL" id="KV460206">
    <property type="protein sequence ID" value="OBU01491.1"/>
    <property type="molecule type" value="Genomic_DNA"/>
</dbReference>
<feature type="compositionally biased region" description="Low complexity" evidence="1">
    <location>
        <begin position="168"/>
        <end position="179"/>
    </location>
</feature>
<dbReference type="Proteomes" id="UP000091956">
    <property type="component" value="Unassembled WGS sequence"/>
</dbReference>
<evidence type="ECO:0000256" key="1">
    <source>
        <dbReference type="SAM" id="MobiDB-lite"/>
    </source>
</evidence>
<evidence type="ECO:0000313" key="2">
    <source>
        <dbReference type="EMBL" id="OBU01491.1"/>
    </source>
</evidence>
<dbReference type="AlphaFoldDB" id="A0A2P2SXD2"/>
<feature type="compositionally biased region" description="Basic and acidic residues" evidence="1">
    <location>
        <begin position="287"/>
        <end position="322"/>
    </location>
</feature>
<feature type="region of interest" description="Disordered" evidence="1">
    <location>
        <begin position="287"/>
        <end position="364"/>
    </location>
</feature>
<feature type="region of interest" description="Disordered" evidence="1">
    <location>
        <begin position="99"/>
        <end position="120"/>
    </location>
</feature>
<protein>
    <submittedName>
        <fullName evidence="2">Uncharacterized protein</fullName>
    </submittedName>
</protein>
<dbReference type="OrthoDB" id="3492129at2759"/>
<dbReference type="GeneID" id="28833418"/>
<feature type="compositionally biased region" description="Low complexity" evidence="1">
    <location>
        <begin position="138"/>
        <end position="148"/>
    </location>
</feature>
<organism evidence="2 3">
    <name type="scientific">Pseudogymnoascus verrucosus</name>
    <dbReference type="NCBI Taxonomy" id="342668"/>
    <lineage>
        <taxon>Eukaryota</taxon>
        <taxon>Fungi</taxon>
        <taxon>Dikarya</taxon>
        <taxon>Ascomycota</taxon>
        <taxon>Pezizomycotina</taxon>
        <taxon>Leotiomycetes</taxon>
        <taxon>Thelebolales</taxon>
        <taxon>Thelebolaceae</taxon>
        <taxon>Pseudogymnoascus</taxon>
    </lineage>
</organism>
<feature type="region of interest" description="Disordered" evidence="1">
    <location>
        <begin position="1"/>
        <end position="82"/>
    </location>
</feature>
<reference evidence="2 3" key="1">
    <citation type="submission" date="2016-03" db="EMBL/GenBank/DDBJ databases">
        <title>Comparative genomics of Pseudogymnoascus destructans, the fungus causing white-nose syndrome of bats.</title>
        <authorList>
            <person name="Palmer J.M."/>
            <person name="Drees K.P."/>
            <person name="Foster J.T."/>
            <person name="Lindner D.L."/>
        </authorList>
    </citation>
    <scope>NUCLEOTIDE SEQUENCE [LARGE SCALE GENOMIC DNA]</scope>
    <source>
        <strain evidence="2 3">UAMH 10579</strain>
    </source>
</reference>
<proteinExistence type="predicted"/>
<accession>A0A2P2SXD2</accession>
<sequence length="439" mass="48402">MASNETKYAQAAKQVGTTRQVEFMEPKTLKNPRRQRPYNLRPLSTTHIKPVQRPRGSPYPFRSNSPYREPPETPTSATSLATPSLAGVRKYYRENGLHTAFQSPVSPSPPPFTPGRSRRYSDLSSAGLVTRFDGLHASSPLSTSSSPIKSRRSFAEESRDMLLAGTNSSELSRASSVSADSREHRPNPDLPPRRLGKPPPGRLREYGHVYLGNAASADVFVRAMHSRVPNQNKGRRESLMSNTGEDENYITIPQSDSDHVVIRARVVPYSKERKPFLIQRRFSKADIEASRPTTTKETKGEEKEKETADAKEDERAENDGEKNATAQVAPEEPASTPSPQPAPASKSLTPEKETPEPRAAGPRRRVMPIHMDYALKYLPILGAIMLSGYIRRGDTIDMPLPHPEAWSDTVAYVYTGAGAVSDAIKANVAHLAGRVEKGS</sequence>
<keyword evidence="3" id="KW-1185">Reference proteome</keyword>
<feature type="region of interest" description="Disordered" evidence="1">
    <location>
        <begin position="135"/>
        <end position="204"/>
    </location>
</feature>
<evidence type="ECO:0000313" key="3">
    <source>
        <dbReference type="Proteomes" id="UP000091956"/>
    </source>
</evidence>
<gene>
    <name evidence="2" type="ORF">VE01_00032</name>
</gene>